<sequence length="240" mass="26951">MHRSQVPIPEPCHENWESMEVAGPRRFCHACREHVHDLSAMSQQDAAALLRSGRSLCVRYVVDRQQNLRFDVPRAGLTRNLVRTALAASALVACTPHGEDTVVPGLDDDVRPALSTDRITRPDRIEEACESRPVPRQSTEEPEDRELMGKVVPELLGEVEARERDRLLELERLATEASEASGPHSPPRGDDSRQEFIGFVRISAALEKALEPSPAEREQQSRERERLLALERAYTEANVP</sequence>
<dbReference type="Proteomes" id="UP001164459">
    <property type="component" value="Chromosome"/>
</dbReference>
<evidence type="ECO:0000313" key="3">
    <source>
        <dbReference type="Proteomes" id="UP001164459"/>
    </source>
</evidence>
<name>A0ABY7H4P7_9BACT</name>
<evidence type="ECO:0000313" key="2">
    <source>
        <dbReference type="EMBL" id="WAS94253.1"/>
    </source>
</evidence>
<proteinExistence type="predicted"/>
<evidence type="ECO:0000256" key="1">
    <source>
        <dbReference type="SAM" id="MobiDB-lite"/>
    </source>
</evidence>
<dbReference type="EMBL" id="CP114040">
    <property type="protein sequence ID" value="WAS94253.1"/>
    <property type="molecule type" value="Genomic_DNA"/>
</dbReference>
<organism evidence="2 3">
    <name type="scientific">Nannocystis punicea</name>
    <dbReference type="NCBI Taxonomy" id="2995304"/>
    <lineage>
        <taxon>Bacteria</taxon>
        <taxon>Pseudomonadati</taxon>
        <taxon>Myxococcota</taxon>
        <taxon>Polyangia</taxon>
        <taxon>Nannocystales</taxon>
        <taxon>Nannocystaceae</taxon>
        <taxon>Nannocystis</taxon>
    </lineage>
</organism>
<dbReference type="RefSeq" id="WP_269036590.1">
    <property type="nucleotide sequence ID" value="NZ_CP114040.1"/>
</dbReference>
<protein>
    <submittedName>
        <fullName evidence="2">Uncharacterized protein</fullName>
    </submittedName>
</protein>
<feature type="region of interest" description="Disordered" evidence="1">
    <location>
        <begin position="128"/>
        <end position="147"/>
    </location>
</feature>
<accession>A0ABY7H4P7</accession>
<reference evidence="2" key="1">
    <citation type="submission" date="2022-11" db="EMBL/GenBank/DDBJ databases">
        <title>Minimal conservation of predation-associated metabolite biosynthetic gene clusters underscores biosynthetic potential of Myxococcota including descriptions for ten novel species: Archangium lansinium sp. nov., Myxococcus landrumus sp. nov., Nannocystis bai.</title>
        <authorList>
            <person name="Ahearne A."/>
            <person name="Stevens C."/>
            <person name="Dowd S."/>
        </authorList>
    </citation>
    <scope>NUCLEOTIDE SEQUENCE</scope>
    <source>
        <strain evidence="2">Fl3</strain>
    </source>
</reference>
<keyword evidence="3" id="KW-1185">Reference proteome</keyword>
<gene>
    <name evidence="2" type="ORF">O0S08_49660</name>
</gene>
<feature type="region of interest" description="Disordered" evidence="1">
    <location>
        <begin position="174"/>
        <end position="196"/>
    </location>
</feature>